<organism evidence="1 2">
    <name type="scientific">Aliikangiella marina</name>
    <dbReference type="NCBI Taxonomy" id="1712262"/>
    <lineage>
        <taxon>Bacteria</taxon>
        <taxon>Pseudomonadati</taxon>
        <taxon>Pseudomonadota</taxon>
        <taxon>Gammaproteobacteria</taxon>
        <taxon>Oceanospirillales</taxon>
        <taxon>Pleioneaceae</taxon>
        <taxon>Aliikangiella</taxon>
    </lineage>
</organism>
<comment type="caution">
    <text evidence="1">The sequence shown here is derived from an EMBL/GenBank/DDBJ whole genome shotgun (WGS) entry which is preliminary data.</text>
</comment>
<accession>A0A545TCH3</accession>
<dbReference type="AlphaFoldDB" id="A0A545TCH3"/>
<reference evidence="1 2" key="1">
    <citation type="submission" date="2019-06" db="EMBL/GenBank/DDBJ databases">
        <title>Draft genome of Aliikangiella marina GYP-15.</title>
        <authorList>
            <person name="Wang G."/>
        </authorList>
    </citation>
    <scope>NUCLEOTIDE SEQUENCE [LARGE SCALE GENOMIC DNA]</scope>
    <source>
        <strain evidence="1 2">GYP-15</strain>
    </source>
</reference>
<dbReference type="Proteomes" id="UP000317839">
    <property type="component" value="Unassembled WGS sequence"/>
</dbReference>
<dbReference type="EMBL" id="VIKR01000002">
    <property type="protein sequence ID" value="TQV74917.1"/>
    <property type="molecule type" value="Genomic_DNA"/>
</dbReference>
<protein>
    <submittedName>
        <fullName evidence="1">Uncharacterized protein</fullName>
    </submittedName>
</protein>
<evidence type="ECO:0000313" key="2">
    <source>
        <dbReference type="Proteomes" id="UP000317839"/>
    </source>
</evidence>
<proteinExistence type="predicted"/>
<sequence>MKMLPPYLEENNPIFENSISLSENINVLAENEAIEIANYMESCLVIDSWLSNIADVLTKEHSIQSKVWSDGEYFWNSSHIHYIKMYRARIPEDFRVHVKKRIEDRFDFESLDKENLITSFHHLLSKVAEGQQSVFDDSY</sequence>
<dbReference type="RefSeq" id="WP_142941535.1">
    <property type="nucleotide sequence ID" value="NZ_VIKR01000002.1"/>
</dbReference>
<gene>
    <name evidence="1" type="ORF">FLL45_08125</name>
</gene>
<name>A0A545TCH3_9GAMM</name>
<evidence type="ECO:0000313" key="1">
    <source>
        <dbReference type="EMBL" id="TQV74917.1"/>
    </source>
</evidence>
<keyword evidence="2" id="KW-1185">Reference proteome</keyword>
<dbReference type="OrthoDB" id="5514571at2"/>